<dbReference type="PANTHER" id="PTHR45737">
    <property type="entry name" value="VON WILLEBRAND FACTOR A DOMAIN-CONTAINING PROTEIN 5A"/>
    <property type="match status" value="1"/>
</dbReference>
<protein>
    <recommendedName>
        <fullName evidence="5">von Willebrand factor A domain-containing protein 5A-like</fullName>
    </recommendedName>
</protein>
<reference evidence="3" key="1">
    <citation type="submission" date="2021-01" db="EMBL/GenBank/DDBJ databases">
        <title>A chromosome-scale assembly of European eel, Anguilla anguilla.</title>
        <authorList>
            <person name="Henkel C."/>
            <person name="Jong-Raadsen S.A."/>
            <person name="Dufour S."/>
            <person name="Weltzien F.-A."/>
            <person name="Palstra A.P."/>
            <person name="Pelster B."/>
            <person name="Spaink H.P."/>
            <person name="Van Den Thillart G.E."/>
            <person name="Jansen H."/>
            <person name="Zahm M."/>
            <person name="Klopp C."/>
            <person name="Cedric C."/>
            <person name="Louis A."/>
            <person name="Berthelot C."/>
            <person name="Parey E."/>
            <person name="Roest Crollius H."/>
            <person name="Montfort J."/>
            <person name="Robinson-Rechavi M."/>
            <person name="Bucao C."/>
            <person name="Bouchez O."/>
            <person name="Gislard M."/>
            <person name="Lluch J."/>
            <person name="Milhes M."/>
            <person name="Lampietro C."/>
            <person name="Lopez Roques C."/>
            <person name="Donnadieu C."/>
            <person name="Braasch I."/>
            <person name="Desvignes T."/>
            <person name="Postlethwait J."/>
            <person name="Bobe J."/>
            <person name="Guiguen Y."/>
            <person name="Dirks R."/>
        </authorList>
    </citation>
    <scope>NUCLEOTIDE SEQUENCE</scope>
    <source>
        <strain evidence="3">Tag_6206</strain>
        <tissue evidence="3">Liver</tissue>
    </source>
</reference>
<evidence type="ECO:0000313" key="3">
    <source>
        <dbReference type="EMBL" id="KAG5837367.1"/>
    </source>
</evidence>
<keyword evidence="4" id="KW-1185">Reference proteome</keyword>
<proteinExistence type="predicted"/>
<evidence type="ECO:0008006" key="5">
    <source>
        <dbReference type="Google" id="ProtNLM"/>
    </source>
</evidence>
<dbReference type="Gene3D" id="3.40.50.410">
    <property type="entry name" value="von Willebrand factor, type A domain"/>
    <property type="match status" value="1"/>
</dbReference>
<evidence type="ECO:0000259" key="2">
    <source>
        <dbReference type="PROSITE" id="PS51468"/>
    </source>
</evidence>
<comment type="caution">
    <text evidence="3">The sequence shown here is derived from an EMBL/GenBank/DDBJ whole genome shotgun (WGS) entry which is preliminary data.</text>
</comment>
<accession>A0A9D3LW85</accession>
<dbReference type="PROSITE" id="PS50234">
    <property type="entry name" value="VWFA"/>
    <property type="match status" value="1"/>
</dbReference>
<feature type="domain" description="VIT" evidence="2">
    <location>
        <begin position="1"/>
        <end position="131"/>
    </location>
</feature>
<dbReference type="EMBL" id="JAFIRN010000013">
    <property type="protein sequence ID" value="KAG5837367.1"/>
    <property type="molecule type" value="Genomic_DNA"/>
</dbReference>
<organism evidence="3 4">
    <name type="scientific">Anguilla anguilla</name>
    <name type="common">European freshwater eel</name>
    <name type="synonym">Muraena anguilla</name>
    <dbReference type="NCBI Taxonomy" id="7936"/>
    <lineage>
        <taxon>Eukaryota</taxon>
        <taxon>Metazoa</taxon>
        <taxon>Chordata</taxon>
        <taxon>Craniata</taxon>
        <taxon>Vertebrata</taxon>
        <taxon>Euteleostomi</taxon>
        <taxon>Actinopterygii</taxon>
        <taxon>Neopterygii</taxon>
        <taxon>Teleostei</taxon>
        <taxon>Anguilliformes</taxon>
        <taxon>Anguillidae</taxon>
        <taxon>Anguilla</taxon>
    </lineage>
</organism>
<evidence type="ECO:0000313" key="4">
    <source>
        <dbReference type="Proteomes" id="UP001044222"/>
    </source>
</evidence>
<dbReference type="PANTHER" id="PTHR45737:SF6">
    <property type="entry name" value="VON WILLEBRAND FACTOR A DOMAIN-CONTAINING PROTEIN 5A"/>
    <property type="match status" value="1"/>
</dbReference>
<dbReference type="AlphaFoldDB" id="A0A9D3LW85"/>
<dbReference type="Pfam" id="PF13768">
    <property type="entry name" value="VWA_3"/>
    <property type="match status" value="1"/>
</dbReference>
<gene>
    <name evidence="3" type="ORF">ANANG_G00238520</name>
</gene>
<feature type="domain" description="VWFA" evidence="1">
    <location>
        <begin position="280"/>
        <end position="449"/>
    </location>
</feature>
<dbReference type="Proteomes" id="UP001044222">
    <property type="component" value="Chromosome 13"/>
</dbReference>
<dbReference type="PROSITE" id="PS51468">
    <property type="entry name" value="VIT"/>
    <property type="match status" value="1"/>
</dbReference>
<dbReference type="InterPro" id="IPR036465">
    <property type="entry name" value="vWFA_dom_sf"/>
</dbReference>
<dbReference type="SMART" id="SM00327">
    <property type="entry name" value="VWA"/>
    <property type="match status" value="1"/>
</dbReference>
<dbReference type="InterPro" id="IPR002035">
    <property type="entry name" value="VWF_A"/>
</dbReference>
<dbReference type="InterPro" id="IPR013694">
    <property type="entry name" value="VIT"/>
</dbReference>
<sequence>MDNNSGLRTLNNDPVPLKSVSVEVEVQGHVASVSSCLQYENQESGPVEAVFIFPMDSSAAVCRFRARVGSTEVEAQVREKTQAREQYDDALSSGQQAFLLEESEESEDVFRLSVGSLPPGEKASVTLTYVTELAVQADKALRFCLPTVLNPRYTPAGCKSITTEAAGALSGDLPYTLSLGVHVYSPSQIKSIESNCPLTPVELLSQDSTEAQVRLLPGHRFDRDVELLLYYVQPHLPTAILEAGQPTAKPGDLMGDTVALLSFYPDSKAVTSPSKASSKEFIFLVDRSGSMSVRGRIDTARDTLLLLLKSLPIGCRFNIYGFGSTHESFFHESVEYSQKMVNSAKKKVKSMEANLGGTEILGPLKEIYSKPCLPSHPRQLFIFTDGEVGNTKAVTDLVKMNAGSHRCFSFGIGEGASAALVNGMAKEGSGHAQFITGTDRLQAKVMQSLQFSMQPEVSDISVQWDVPPGVAVTPLSPPPTVLFHGQRLLVYAQFTGQSHSSMDGSVTLHYKLGEESLKNKLTFNMKSEKDSSLLLHRLGARAAIEALEGEVREGGDESITEKVVALSTQSGVSSSHTAFIAVHAENKQPIEGPLLHRTVPRAMLEDRSRHFCGDLYSGTPPQSLVKACDLVPRNEHIYHVPVTGKESGKPKLGASLRQIWGRFRRGNREPQIDMGCSRRPVGRKATKICRGEPFERPDYRRASRKIEGAVPSLDGKMASVCVAGALSRLDQDDWPGDLLRLIDLQNADGSWELDQSLVSILGKNKEEVAKTSPEESGSSSVWATVLAVLWLHGHMARFKDEWLLVAQKAVSWIKTQIGADMSRFVSSGNSLLGLQVEPKALGQ</sequence>
<dbReference type="SUPFAM" id="SSF53300">
    <property type="entry name" value="vWA-like"/>
    <property type="match status" value="1"/>
</dbReference>
<name>A0A9D3LW85_ANGAN</name>
<evidence type="ECO:0000259" key="1">
    <source>
        <dbReference type="PROSITE" id="PS50234"/>
    </source>
</evidence>
<dbReference type="Pfam" id="PF08487">
    <property type="entry name" value="VIT"/>
    <property type="match status" value="1"/>
</dbReference>
<dbReference type="SMART" id="SM00609">
    <property type="entry name" value="VIT"/>
    <property type="match status" value="1"/>
</dbReference>